<keyword evidence="1" id="KW-0175">Coiled coil</keyword>
<sequence length="1246" mass="144187">MIYDNDFNFTNQLLDVTDESFSQELETIKKEREALIQASHDLLGSDGACHYNSNPSPELNSLVDVVSDVQKNDEDDLVIEQLTAQLHELQQLLIQQQKEQAAQAADTTKKIINGLSVLLNRFINNFQDLHARMQAIVKKLSTKYYNLKNTLDFVSIDEIESVNQELNEFKTSHYHEFVDQLQGLGEELVLALDYLKPDAVDALQELVNRTDVNVTGLVPHNLALKLFVKQAILKIKRLFAQVDDLIGQTKNLWEKKSTLVKKEAEVNFKPLQTPFHDEVTSKCSESNSQFAHNKGASFIDLENGHVGEVTAQNQLQNPDRQESLASLTDEITKLKSLMREEVEELQRINEEKEKKWKTILANETAKYEKEIANLKSTFETAWVQKQKQLHHLINDKIEAKTNEIIDKDDQKLTRDDLRNVYKEIVDGEQLNFVNQLKAEQDNLKRQLDIERTRFEDIIELKSKEWSQEKDQLLKNKNNRLIELENKMKTIVSERDKLLEEKNNLLIDLQNLTVKSLNAEPAMLKNQSAIVQKNVSEIIPFFADKHPEEKLTQSDLQKSSQTKKIVDSLNVLLNRFVANFHDLSLHLQNKVKGFSTKYHHLKNSLDLVAIDEIENFRNELNDIKLTGHREFVEQVQTPGEELVLALDHLKPDAAEALEELVSRVDVKVTGLVPNNLALKLFINQANSKISRLFADVDNLSEQTKNLLDKKKIGITKQIPLDFKPIANPFKNNGSINSVHSYSSNPLLPVNCTQKQKAPDIMEPYGANKPEITNINHLLDSTHNQEIKKLTDEIEKLKVSMRQEISDLQRINEDKERKWKKILDDEASKYEKEIANLKSTFESAWVQKQKELHHLINNKIEAKTTEILENNDEKLTRKDLHNAYQDIVNGEQLNFISQLKDEQDNLKRQLDIERTRFEEIIQLKSKEWAAEKDELLKNKNQRLTELEAKMKTIVSERDNLLQEKNNLLVDSNDDFSPQTRTTSDNIFEIPVAFQGEQSNINSTNPQLELEKRSQDDGSKEVESVVDNQIPQSFDEVFNRNYFEKLNALRASRIDQEIAKAEAAQKKAQDLYAKFEDRRSSLQEQLKQAHERNSIEKLTREITERISAKFDNELQKLKSQVEYPTIVNSQYQYYQDPNLINFNELNNYPPYGYPQIIEPIEYPFEQNGANFQQPPYGYDQVFNHDQINENPMSADEQNNQMQETFKPHSRKAVFLKVSDDEGRLSSEKIRKYANSIIAANRRKHTDVNL</sequence>
<proteinExistence type="predicted"/>
<evidence type="ECO:0000256" key="2">
    <source>
        <dbReference type="SAM" id="MobiDB-lite"/>
    </source>
</evidence>
<evidence type="ECO:0000313" key="3">
    <source>
        <dbReference type="EMBL" id="CDN40501.1"/>
    </source>
</evidence>
<gene>
    <name evidence="3" type="ORF">MAMA39_03810</name>
</gene>
<feature type="coiled-coil region" evidence="1">
    <location>
        <begin position="324"/>
        <end position="377"/>
    </location>
</feature>
<feature type="coiled-coil region" evidence="1">
    <location>
        <begin position="1048"/>
        <end position="1089"/>
    </location>
</feature>
<dbReference type="AlphaFoldDB" id="A0A292IHU8"/>
<protein>
    <submittedName>
        <fullName evidence="3">Uncharacterized protein</fullName>
    </submittedName>
</protein>
<dbReference type="Proteomes" id="UP000261764">
    <property type="component" value="Chromosome I"/>
</dbReference>
<feature type="coiled-coil region" evidence="1">
    <location>
        <begin position="433"/>
        <end position="514"/>
    </location>
</feature>
<feature type="compositionally biased region" description="Polar residues" evidence="2">
    <location>
        <begin position="995"/>
        <end position="1004"/>
    </location>
</feature>
<feature type="compositionally biased region" description="Basic and acidic residues" evidence="2">
    <location>
        <begin position="1006"/>
        <end position="1018"/>
    </location>
</feature>
<reference evidence="3 4" key="1">
    <citation type="journal article" date="2015" name="Clin. Infect. Dis.">
        <title>Genomic Investigations unmask Mycoplasma amphoriforme, a new respiratory pathogen.</title>
        <authorList>
            <person name="Gillespie S.H."/>
            <person name="Ling C.L."/>
            <person name="Oravcova K."/>
            <person name="Pinheiro M."/>
            <person name="Wells L."/>
            <person name="Bryant J.M."/>
            <person name="McHugh T.D."/>
            <person name="Bebear C."/>
            <person name="Webster D."/>
            <person name="Harris S.R."/>
            <person name="Seth-Smith H.M."/>
            <person name="Thomson N.R."/>
        </authorList>
    </citation>
    <scope>NUCLEOTIDE SEQUENCE [LARGE SCALE GENOMIC DNA]</scope>
    <source>
        <strain evidence="3 4">A39</strain>
    </source>
</reference>
<dbReference type="KEGG" id="mamp:MAMA39_03810"/>
<dbReference type="RefSeq" id="WP_343251119.1">
    <property type="nucleotide sequence ID" value="NZ_HG937516.1"/>
</dbReference>
<evidence type="ECO:0000313" key="4">
    <source>
        <dbReference type="Proteomes" id="UP000261764"/>
    </source>
</evidence>
<feature type="coiled-coil region" evidence="1">
    <location>
        <begin position="785"/>
        <end position="838"/>
    </location>
</feature>
<feature type="coiled-coil region" evidence="1">
    <location>
        <begin position="894"/>
        <end position="961"/>
    </location>
</feature>
<organism evidence="3 4">
    <name type="scientific">Mycoplasma amphoriforme A39</name>
    <dbReference type="NCBI Taxonomy" id="572419"/>
    <lineage>
        <taxon>Bacteria</taxon>
        <taxon>Bacillati</taxon>
        <taxon>Mycoplasmatota</taxon>
        <taxon>Mollicutes</taxon>
        <taxon>Mycoplasmataceae</taxon>
        <taxon>Mycoplasma</taxon>
    </lineage>
</organism>
<name>A0A292IHU8_9MOLU</name>
<accession>A0A292IHU8</accession>
<feature type="region of interest" description="Disordered" evidence="2">
    <location>
        <begin position="995"/>
        <end position="1018"/>
    </location>
</feature>
<dbReference type="EMBL" id="HG937516">
    <property type="protein sequence ID" value="CDN40501.1"/>
    <property type="molecule type" value="Genomic_DNA"/>
</dbReference>
<keyword evidence="4" id="KW-1185">Reference proteome</keyword>
<evidence type="ECO:0000256" key="1">
    <source>
        <dbReference type="SAM" id="Coils"/>
    </source>
</evidence>